<protein>
    <submittedName>
        <fullName evidence="1">Uncharacterized protein</fullName>
    </submittedName>
</protein>
<sequence length="194" mass="20946">MNDITKPLINSLFSTQRIHTIFTEKQTGKKHTQVKSSSLTPAFKGDAGRHSNHLRLQAPVAPPSERTQHYIIQPNTPAHSRDLARKKIPAQAKQGMVASSCFQGTQVMNSSDHFSWSDKPINTEHGWRGEAVIPVEDNVDAGTGDVFHKDAEVGPCGSAAGWVAASWSGRPGGERVLPGASRACGTRNDGVCLR</sequence>
<dbReference type="Proteomes" id="UP001341840">
    <property type="component" value="Unassembled WGS sequence"/>
</dbReference>
<organism evidence="1 2">
    <name type="scientific">Stylosanthes scabra</name>
    <dbReference type="NCBI Taxonomy" id="79078"/>
    <lineage>
        <taxon>Eukaryota</taxon>
        <taxon>Viridiplantae</taxon>
        <taxon>Streptophyta</taxon>
        <taxon>Embryophyta</taxon>
        <taxon>Tracheophyta</taxon>
        <taxon>Spermatophyta</taxon>
        <taxon>Magnoliopsida</taxon>
        <taxon>eudicotyledons</taxon>
        <taxon>Gunneridae</taxon>
        <taxon>Pentapetalae</taxon>
        <taxon>rosids</taxon>
        <taxon>fabids</taxon>
        <taxon>Fabales</taxon>
        <taxon>Fabaceae</taxon>
        <taxon>Papilionoideae</taxon>
        <taxon>50 kb inversion clade</taxon>
        <taxon>dalbergioids sensu lato</taxon>
        <taxon>Dalbergieae</taxon>
        <taxon>Pterocarpus clade</taxon>
        <taxon>Stylosanthes</taxon>
    </lineage>
</organism>
<name>A0ABU6UI95_9FABA</name>
<accession>A0ABU6UI95</accession>
<keyword evidence="2" id="KW-1185">Reference proteome</keyword>
<proteinExistence type="predicted"/>
<dbReference type="EMBL" id="JASCZI010121289">
    <property type="protein sequence ID" value="MED6161032.1"/>
    <property type="molecule type" value="Genomic_DNA"/>
</dbReference>
<evidence type="ECO:0000313" key="2">
    <source>
        <dbReference type="Proteomes" id="UP001341840"/>
    </source>
</evidence>
<comment type="caution">
    <text evidence="1">The sequence shown here is derived from an EMBL/GenBank/DDBJ whole genome shotgun (WGS) entry which is preliminary data.</text>
</comment>
<evidence type="ECO:0000313" key="1">
    <source>
        <dbReference type="EMBL" id="MED6161032.1"/>
    </source>
</evidence>
<gene>
    <name evidence="1" type="ORF">PIB30_056942</name>
</gene>
<reference evidence="1 2" key="1">
    <citation type="journal article" date="2023" name="Plants (Basel)">
        <title>Bridging the Gap: Combining Genomics and Transcriptomics Approaches to Understand Stylosanthes scabra, an Orphan Legume from the Brazilian Caatinga.</title>
        <authorList>
            <person name="Ferreira-Neto J.R.C."/>
            <person name="da Silva M.D."/>
            <person name="Binneck E."/>
            <person name="de Melo N.F."/>
            <person name="da Silva R.H."/>
            <person name="de Melo A.L.T.M."/>
            <person name="Pandolfi V."/>
            <person name="Bustamante F.O."/>
            <person name="Brasileiro-Vidal A.C."/>
            <person name="Benko-Iseppon A.M."/>
        </authorList>
    </citation>
    <scope>NUCLEOTIDE SEQUENCE [LARGE SCALE GENOMIC DNA]</scope>
    <source>
        <tissue evidence="1">Leaves</tissue>
    </source>
</reference>